<sequence>MRPNHCFTILHISILVLLVFTLDAENEDDDCVPEMKVHRNTVHNVSFGENLRIKCPVTFCKNSQPPISWYKLEKTFVPVNLNRSTHIKTEWKISTPVEGISFFIFQNIQRSDSGLYQCQSEGSVSHAITVYVYAILETVNITGSTTTQQALWPFVYCVAGVVVCVIIVMTIYAATKCGCKDNAEVTTVAWTTLETVNITERTSQEVLWPFVYRVAGLVVFVIIVMTIFVATKCGCKGVCCARKSKNAQDLSLQPLPGGSPAIQHALPNLHICEDDPNDSDYINVPS</sequence>
<keyword evidence="1" id="KW-0812">Transmembrane</keyword>
<dbReference type="InterPro" id="IPR003599">
    <property type="entry name" value="Ig_sub"/>
</dbReference>
<keyword evidence="5" id="KW-1185">Reference proteome</keyword>
<dbReference type="PROSITE" id="PS50835">
    <property type="entry name" value="IG_LIKE"/>
    <property type="match status" value="1"/>
</dbReference>
<comment type="caution">
    <text evidence="4">The sequence shown here is derived from an EMBL/GenBank/DDBJ whole genome shotgun (WGS) entry which is preliminary data.</text>
</comment>
<dbReference type="InterPro" id="IPR013783">
    <property type="entry name" value="Ig-like_fold"/>
</dbReference>
<keyword evidence="1" id="KW-0472">Membrane</keyword>
<dbReference type="GO" id="GO:0005886">
    <property type="term" value="C:plasma membrane"/>
    <property type="evidence" value="ECO:0007669"/>
    <property type="project" value="InterPro"/>
</dbReference>
<dbReference type="EMBL" id="CAWUFR010000736">
    <property type="protein sequence ID" value="CAK6980800.1"/>
    <property type="molecule type" value="Genomic_DNA"/>
</dbReference>
<protein>
    <submittedName>
        <fullName evidence="4">Uncharacterized protein LOC121891782</fullName>
    </submittedName>
</protein>
<dbReference type="GO" id="GO:0038023">
    <property type="term" value="F:signaling receptor activity"/>
    <property type="evidence" value="ECO:0007669"/>
    <property type="project" value="InterPro"/>
</dbReference>
<dbReference type="AlphaFoldDB" id="A0AAV1QBQ5"/>
<feature type="chain" id="PRO_5043841707" evidence="2">
    <location>
        <begin position="25"/>
        <end position="286"/>
    </location>
</feature>
<evidence type="ECO:0000259" key="3">
    <source>
        <dbReference type="PROSITE" id="PS50835"/>
    </source>
</evidence>
<evidence type="ECO:0000256" key="1">
    <source>
        <dbReference type="SAM" id="Phobius"/>
    </source>
</evidence>
<dbReference type="InterPro" id="IPR007110">
    <property type="entry name" value="Ig-like_dom"/>
</dbReference>
<evidence type="ECO:0000313" key="4">
    <source>
        <dbReference type="EMBL" id="CAK6980800.1"/>
    </source>
</evidence>
<gene>
    <name evidence="4" type="ORF">FSCOSCO3_A004223</name>
</gene>
<dbReference type="PANTHER" id="PTHR37996">
    <property type="entry name" value="B- AND T-LYMPHOCYTE ATTENUATOR"/>
    <property type="match status" value="1"/>
</dbReference>
<feature type="domain" description="Ig-like" evidence="3">
    <location>
        <begin position="33"/>
        <end position="129"/>
    </location>
</feature>
<dbReference type="InterPro" id="IPR003598">
    <property type="entry name" value="Ig_sub2"/>
</dbReference>
<organism evidence="4 5">
    <name type="scientific">Scomber scombrus</name>
    <name type="common">Atlantic mackerel</name>
    <name type="synonym">Scomber vernalis</name>
    <dbReference type="NCBI Taxonomy" id="13677"/>
    <lineage>
        <taxon>Eukaryota</taxon>
        <taxon>Metazoa</taxon>
        <taxon>Chordata</taxon>
        <taxon>Craniata</taxon>
        <taxon>Vertebrata</taxon>
        <taxon>Euteleostomi</taxon>
        <taxon>Actinopterygii</taxon>
        <taxon>Neopterygii</taxon>
        <taxon>Teleostei</taxon>
        <taxon>Neoteleostei</taxon>
        <taxon>Acanthomorphata</taxon>
        <taxon>Pelagiaria</taxon>
        <taxon>Scombriformes</taxon>
        <taxon>Scombridae</taxon>
        <taxon>Scomber</taxon>
    </lineage>
</organism>
<dbReference type="Proteomes" id="UP001314229">
    <property type="component" value="Unassembled WGS sequence"/>
</dbReference>
<evidence type="ECO:0000256" key="2">
    <source>
        <dbReference type="SAM" id="SignalP"/>
    </source>
</evidence>
<dbReference type="PANTHER" id="PTHR37996:SF1">
    <property type="entry name" value="B- AND T-LYMPHOCYTE ATTENUATOR"/>
    <property type="match status" value="1"/>
</dbReference>
<keyword evidence="2" id="KW-0732">Signal</keyword>
<feature type="transmembrane region" description="Helical" evidence="1">
    <location>
        <begin position="210"/>
        <end position="230"/>
    </location>
</feature>
<feature type="signal peptide" evidence="2">
    <location>
        <begin position="1"/>
        <end position="24"/>
    </location>
</feature>
<keyword evidence="1" id="KW-1133">Transmembrane helix</keyword>
<dbReference type="SUPFAM" id="SSF48726">
    <property type="entry name" value="Immunoglobulin"/>
    <property type="match status" value="1"/>
</dbReference>
<evidence type="ECO:0000313" key="5">
    <source>
        <dbReference type="Proteomes" id="UP001314229"/>
    </source>
</evidence>
<dbReference type="Gene3D" id="2.60.40.10">
    <property type="entry name" value="Immunoglobulins"/>
    <property type="match status" value="1"/>
</dbReference>
<proteinExistence type="predicted"/>
<dbReference type="SMART" id="SM00409">
    <property type="entry name" value="IG"/>
    <property type="match status" value="1"/>
</dbReference>
<feature type="transmembrane region" description="Helical" evidence="1">
    <location>
        <begin position="150"/>
        <end position="174"/>
    </location>
</feature>
<accession>A0AAV1QBQ5</accession>
<name>A0AAV1QBQ5_SCOSC</name>
<dbReference type="InterPro" id="IPR039257">
    <property type="entry name" value="BTLA"/>
</dbReference>
<dbReference type="SMART" id="SM00408">
    <property type="entry name" value="IGc2"/>
    <property type="match status" value="1"/>
</dbReference>
<dbReference type="GO" id="GO:0002768">
    <property type="term" value="P:immune response-regulating cell surface receptor signaling pathway"/>
    <property type="evidence" value="ECO:0007669"/>
    <property type="project" value="InterPro"/>
</dbReference>
<dbReference type="InterPro" id="IPR036179">
    <property type="entry name" value="Ig-like_dom_sf"/>
</dbReference>
<dbReference type="Pfam" id="PF13927">
    <property type="entry name" value="Ig_3"/>
    <property type="match status" value="1"/>
</dbReference>
<reference evidence="4 5" key="1">
    <citation type="submission" date="2024-01" db="EMBL/GenBank/DDBJ databases">
        <authorList>
            <person name="Alioto T."/>
            <person name="Alioto T."/>
            <person name="Gomez Garrido J."/>
        </authorList>
    </citation>
    <scope>NUCLEOTIDE SEQUENCE [LARGE SCALE GENOMIC DNA]</scope>
</reference>